<name>A0A4Y9YQV5_9APHY</name>
<protein>
    <recommendedName>
        <fullName evidence="2">DUF7918 domain-containing protein</fullName>
    </recommendedName>
</protein>
<comment type="caution">
    <text evidence="3">The sequence shown here is derived from an EMBL/GenBank/DDBJ whole genome shotgun (WGS) entry which is preliminary data.</text>
</comment>
<dbReference type="InterPro" id="IPR057678">
    <property type="entry name" value="DUF7918"/>
</dbReference>
<dbReference type="PANTHER" id="PTHR36223">
    <property type="entry name" value="BETA-LACTAMASE-TYPE TRANSPEPTIDASE FOLD DOMAIN CONTAINING PROTEIN"/>
    <property type="match status" value="1"/>
</dbReference>
<dbReference type="Pfam" id="PF25534">
    <property type="entry name" value="DUF7918"/>
    <property type="match status" value="1"/>
</dbReference>
<dbReference type="STRING" id="34475.A0A4Y9YQV5"/>
<organism evidence="3 4">
    <name type="scientific">Rhodofomes roseus</name>
    <dbReference type="NCBI Taxonomy" id="34475"/>
    <lineage>
        <taxon>Eukaryota</taxon>
        <taxon>Fungi</taxon>
        <taxon>Dikarya</taxon>
        <taxon>Basidiomycota</taxon>
        <taxon>Agaricomycotina</taxon>
        <taxon>Agaricomycetes</taxon>
        <taxon>Polyporales</taxon>
        <taxon>Rhodofomes</taxon>
    </lineage>
</organism>
<feature type="compositionally biased region" description="Acidic residues" evidence="1">
    <location>
        <begin position="164"/>
        <end position="175"/>
    </location>
</feature>
<dbReference type="EMBL" id="SEKV01000096">
    <property type="protein sequence ID" value="TFY64522.1"/>
    <property type="molecule type" value="Genomic_DNA"/>
</dbReference>
<proteinExistence type="predicted"/>
<accession>A0A4Y9YQV5</accession>
<evidence type="ECO:0000259" key="2">
    <source>
        <dbReference type="Pfam" id="PF25534"/>
    </source>
</evidence>
<evidence type="ECO:0000256" key="1">
    <source>
        <dbReference type="SAM" id="MobiDB-lite"/>
    </source>
</evidence>
<reference evidence="3 4" key="1">
    <citation type="submission" date="2019-01" db="EMBL/GenBank/DDBJ databases">
        <title>Genome sequencing of the rare red list fungi Fomitopsis rosea.</title>
        <authorList>
            <person name="Buettner E."/>
            <person name="Kellner H."/>
        </authorList>
    </citation>
    <scope>NUCLEOTIDE SEQUENCE [LARGE SCALE GENOMIC DNA]</scope>
    <source>
        <strain evidence="3 4">DSM 105464</strain>
    </source>
</reference>
<dbReference type="PANTHER" id="PTHR36223:SF1">
    <property type="entry name" value="TRANSCRIPTION ELONGATION FACTOR EAF N-TERMINAL DOMAIN-CONTAINING PROTEIN"/>
    <property type="match status" value="1"/>
</dbReference>
<evidence type="ECO:0000313" key="3">
    <source>
        <dbReference type="EMBL" id="TFY64522.1"/>
    </source>
</evidence>
<gene>
    <name evidence="3" type="ORF">EVJ58_g2559</name>
</gene>
<dbReference type="AlphaFoldDB" id="A0A4Y9YQV5"/>
<sequence length="226" mass="24901">MISVTDDESAARELPWANDLGLVQIKVVRAEVVGAVPWSPPSIAQAQNFGHIHETVKKGGLHCVSFGPKTLMPDAKKQLTRINCIDDWSTPYVTFKFRYRPLDILQAQGIVEPPQPVLNDEPGNPSASRDTSPKRQRQADGSSSVLADSLADELEDERSSMVKDEDDESADDLDTLEAQMQAIRRRIDSARTKKIRGSGQRRIVKREPSPIQVGGFNGGVIDLTDD</sequence>
<feature type="region of interest" description="Disordered" evidence="1">
    <location>
        <begin position="113"/>
        <end position="175"/>
    </location>
</feature>
<feature type="domain" description="DUF7918" evidence="2">
    <location>
        <begin position="6"/>
        <end position="112"/>
    </location>
</feature>
<evidence type="ECO:0000313" key="4">
    <source>
        <dbReference type="Proteomes" id="UP000298390"/>
    </source>
</evidence>
<dbReference type="Proteomes" id="UP000298390">
    <property type="component" value="Unassembled WGS sequence"/>
</dbReference>